<dbReference type="InterPro" id="IPR000055">
    <property type="entry name" value="Restrct_endonuc_typeI_TRD"/>
</dbReference>
<keyword evidence="5" id="KW-0378">Hydrolase</keyword>
<dbReference type="InterPro" id="IPR051212">
    <property type="entry name" value="Type-I_RE_S_subunit"/>
</dbReference>
<sequence>MTNYTSKKLGEIFEIARGGSPRPISKFITEDPDGINWVMIGDGVEGSKYISETKKKIIQDGVKRSRRVKPGDFILSNSMSFGRPYIMETDGCIHDGWLLLRPRTNDISTDYFYYLLGSEAIYQKFKLLAGGSTVKNLNIDLVSNVEVPYPDLSTQQEIAARLDDVSRLKKQYLEGAFLTAELLEAIAADVFKGNI</sequence>
<evidence type="ECO:0000259" key="4">
    <source>
        <dbReference type="Pfam" id="PF01420"/>
    </source>
</evidence>
<evidence type="ECO:0000313" key="6">
    <source>
        <dbReference type="Proteomes" id="UP000322080"/>
    </source>
</evidence>
<keyword evidence="3" id="KW-0238">DNA-binding</keyword>
<evidence type="ECO:0000256" key="1">
    <source>
        <dbReference type="ARBA" id="ARBA00010923"/>
    </source>
</evidence>
<accession>A0A5D0RR99</accession>
<keyword evidence="6" id="KW-1185">Reference proteome</keyword>
<dbReference type="Gene3D" id="3.90.220.20">
    <property type="entry name" value="DNA methylase specificity domains"/>
    <property type="match status" value="1"/>
</dbReference>
<reference evidence="5 6" key="1">
    <citation type="submission" date="2019-08" db="EMBL/GenBank/DDBJ databases">
        <title>Identification of a novel species of the genus Boseongicola.</title>
        <authorList>
            <person name="Zhang X.-Q."/>
        </authorList>
    </citation>
    <scope>NUCLEOTIDE SEQUENCE [LARGE SCALE GENOMIC DNA]</scope>
    <source>
        <strain evidence="5 6">HY14</strain>
    </source>
</reference>
<comment type="caution">
    <text evidence="5">The sequence shown here is derived from an EMBL/GenBank/DDBJ whole genome shotgun (WGS) entry which is preliminary data.</text>
</comment>
<dbReference type="AlphaFoldDB" id="A0A5D0RR99"/>
<keyword evidence="5" id="KW-0540">Nuclease</keyword>
<evidence type="ECO:0000256" key="2">
    <source>
        <dbReference type="ARBA" id="ARBA00022747"/>
    </source>
</evidence>
<evidence type="ECO:0000256" key="3">
    <source>
        <dbReference type="ARBA" id="ARBA00023125"/>
    </source>
</evidence>
<feature type="domain" description="Type I restriction modification DNA specificity" evidence="4">
    <location>
        <begin position="3"/>
        <end position="171"/>
    </location>
</feature>
<keyword evidence="5" id="KW-0255">Endonuclease</keyword>
<dbReference type="RefSeq" id="WP_148375718.1">
    <property type="nucleotide sequence ID" value="NZ_VSIY01000001.1"/>
</dbReference>
<dbReference type="CDD" id="cd17283">
    <property type="entry name" value="RMtype1_S_Hpy180ORF7835P_TRD2-CR2_like"/>
    <property type="match status" value="1"/>
</dbReference>
<dbReference type="InterPro" id="IPR044946">
    <property type="entry name" value="Restrct_endonuc_typeI_TRD_sf"/>
</dbReference>
<organism evidence="5 6">
    <name type="scientific">Maritimibacter fusiformis</name>
    <dbReference type="NCBI Taxonomy" id="2603819"/>
    <lineage>
        <taxon>Bacteria</taxon>
        <taxon>Pseudomonadati</taxon>
        <taxon>Pseudomonadota</taxon>
        <taxon>Alphaproteobacteria</taxon>
        <taxon>Rhodobacterales</taxon>
        <taxon>Roseobacteraceae</taxon>
        <taxon>Maritimibacter</taxon>
    </lineage>
</organism>
<dbReference type="SUPFAM" id="SSF116734">
    <property type="entry name" value="DNA methylase specificity domain"/>
    <property type="match status" value="1"/>
</dbReference>
<dbReference type="Proteomes" id="UP000322080">
    <property type="component" value="Unassembled WGS sequence"/>
</dbReference>
<comment type="similarity">
    <text evidence="1">Belongs to the type-I restriction system S methylase family.</text>
</comment>
<protein>
    <submittedName>
        <fullName evidence="5">Restriction endonuclease subunit S</fullName>
    </submittedName>
</protein>
<proteinExistence type="inferred from homology"/>
<keyword evidence="2" id="KW-0680">Restriction system</keyword>
<name>A0A5D0RR99_9RHOB</name>
<dbReference type="GO" id="GO:0003677">
    <property type="term" value="F:DNA binding"/>
    <property type="evidence" value="ECO:0007669"/>
    <property type="project" value="UniProtKB-KW"/>
</dbReference>
<dbReference type="PANTHER" id="PTHR43140">
    <property type="entry name" value="TYPE-1 RESTRICTION ENZYME ECOKI SPECIFICITY PROTEIN"/>
    <property type="match status" value="1"/>
</dbReference>
<dbReference type="Pfam" id="PF01420">
    <property type="entry name" value="Methylase_S"/>
    <property type="match status" value="1"/>
</dbReference>
<dbReference type="EMBL" id="VSIY01000001">
    <property type="protein sequence ID" value="TYB83476.1"/>
    <property type="molecule type" value="Genomic_DNA"/>
</dbReference>
<evidence type="ECO:0000313" key="5">
    <source>
        <dbReference type="EMBL" id="TYB83476.1"/>
    </source>
</evidence>
<dbReference type="GO" id="GO:0009307">
    <property type="term" value="P:DNA restriction-modification system"/>
    <property type="evidence" value="ECO:0007669"/>
    <property type="project" value="UniProtKB-KW"/>
</dbReference>
<dbReference type="PANTHER" id="PTHR43140:SF1">
    <property type="entry name" value="TYPE I RESTRICTION ENZYME ECOKI SPECIFICITY SUBUNIT"/>
    <property type="match status" value="1"/>
</dbReference>
<gene>
    <name evidence="5" type="ORF">FVF75_00145</name>
</gene>
<dbReference type="Gene3D" id="1.10.287.1120">
    <property type="entry name" value="Bipartite methylase S protein"/>
    <property type="match status" value="1"/>
</dbReference>
<dbReference type="GO" id="GO:0004519">
    <property type="term" value="F:endonuclease activity"/>
    <property type="evidence" value="ECO:0007669"/>
    <property type="project" value="UniProtKB-KW"/>
</dbReference>